<dbReference type="Gramene" id="AET5Gv20419700.1">
    <property type="protein sequence ID" value="AET5Gv20419700.1"/>
    <property type="gene ID" value="AET5Gv20419700"/>
</dbReference>
<proteinExistence type="predicted"/>
<reference evidence="1" key="4">
    <citation type="submission" date="2019-03" db="UniProtKB">
        <authorList>
            <consortium name="EnsemblPlants"/>
        </authorList>
    </citation>
    <scope>IDENTIFICATION</scope>
</reference>
<dbReference type="AlphaFoldDB" id="A0A453KHM2"/>
<sequence length="77" mass="8643">MVTYTKPRAQGEDETARFPFHHQTFCRNAVLSGPTILRPHLISLDVLVTAPSTNPPKSHLRISTFTRLLPCQAHPPK</sequence>
<dbReference type="EnsemblPlants" id="AET5Gv20419700.1">
    <property type="protein sequence ID" value="AET5Gv20419700.1"/>
    <property type="gene ID" value="AET5Gv20419700"/>
</dbReference>
<accession>A0A453KHM2</accession>
<organism evidence="1 2">
    <name type="scientific">Aegilops tauschii subsp. strangulata</name>
    <name type="common">Goatgrass</name>
    <dbReference type="NCBI Taxonomy" id="200361"/>
    <lineage>
        <taxon>Eukaryota</taxon>
        <taxon>Viridiplantae</taxon>
        <taxon>Streptophyta</taxon>
        <taxon>Embryophyta</taxon>
        <taxon>Tracheophyta</taxon>
        <taxon>Spermatophyta</taxon>
        <taxon>Magnoliopsida</taxon>
        <taxon>Liliopsida</taxon>
        <taxon>Poales</taxon>
        <taxon>Poaceae</taxon>
        <taxon>BOP clade</taxon>
        <taxon>Pooideae</taxon>
        <taxon>Triticodae</taxon>
        <taxon>Triticeae</taxon>
        <taxon>Triticinae</taxon>
        <taxon>Aegilops</taxon>
    </lineage>
</organism>
<reference evidence="1" key="5">
    <citation type="journal article" date="2021" name="G3 (Bethesda)">
        <title>Aegilops tauschii genome assembly Aet v5.0 features greater sequence contiguity and improved annotation.</title>
        <authorList>
            <person name="Wang L."/>
            <person name="Zhu T."/>
            <person name="Rodriguez J.C."/>
            <person name="Deal K.R."/>
            <person name="Dubcovsky J."/>
            <person name="McGuire P.E."/>
            <person name="Lux T."/>
            <person name="Spannagl M."/>
            <person name="Mayer K.F.X."/>
            <person name="Baldrich P."/>
            <person name="Meyers B.C."/>
            <person name="Huo N."/>
            <person name="Gu Y.Q."/>
            <person name="Zhou H."/>
            <person name="Devos K.M."/>
            <person name="Bennetzen J.L."/>
            <person name="Unver T."/>
            <person name="Budak H."/>
            <person name="Gulick P.J."/>
            <person name="Galiba G."/>
            <person name="Kalapos B."/>
            <person name="Nelson D.R."/>
            <person name="Li P."/>
            <person name="You F.M."/>
            <person name="Luo M.C."/>
            <person name="Dvorak J."/>
        </authorList>
    </citation>
    <scope>NUCLEOTIDE SEQUENCE [LARGE SCALE GENOMIC DNA]</scope>
    <source>
        <strain evidence="1">cv. AL8/78</strain>
    </source>
</reference>
<evidence type="ECO:0000313" key="1">
    <source>
        <dbReference type="EnsemblPlants" id="AET5Gv20419700.1"/>
    </source>
</evidence>
<reference evidence="2" key="1">
    <citation type="journal article" date="2014" name="Science">
        <title>Ancient hybridizations among the ancestral genomes of bread wheat.</title>
        <authorList>
            <consortium name="International Wheat Genome Sequencing Consortium,"/>
            <person name="Marcussen T."/>
            <person name="Sandve S.R."/>
            <person name="Heier L."/>
            <person name="Spannagl M."/>
            <person name="Pfeifer M."/>
            <person name="Jakobsen K.S."/>
            <person name="Wulff B.B."/>
            <person name="Steuernagel B."/>
            <person name="Mayer K.F."/>
            <person name="Olsen O.A."/>
        </authorList>
    </citation>
    <scope>NUCLEOTIDE SEQUENCE [LARGE SCALE GENOMIC DNA]</scope>
    <source>
        <strain evidence="2">cv. AL8/78</strain>
    </source>
</reference>
<dbReference type="Proteomes" id="UP000015105">
    <property type="component" value="Chromosome 5D"/>
</dbReference>
<reference evidence="1" key="3">
    <citation type="journal article" date="2017" name="Nature">
        <title>Genome sequence of the progenitor of the wheat D genome Aegilops tauschii.</title>
        <authorList>
            <person name="Luo M.C."/>
            <person name="Gu Y.Q."/>
            <person name="Puiu D."/>
            <person name="Wang H."/>
            <person name="Twardziok S.O."/>
            <person name="Deal K.R."/>
            <person name="Huo N."/>
            <person name="Zhu T."/>
            <person name="Wang L."/>
            <person name="Wang Y."/>
            <person name="McGuire P.E."/>
            <person name="Liu S."/>
            <person name="Long H."/>
            <person name="Ramasamy R.K."/>
            <person name="Rodriguez J.C."/>
            <person name="Van S.L."/>
            <person name="Yuan L."/>
            <person name="Wang Z."/>
            <person name="Xia Z."/>
            <person name="Xiao L."/>
            <person name="Anderson O.D."/>
            <person name="Ouyang S."/>
            <person name="Liang Y."/>
            <person name="Zimin A.V."/>
            <person name="Pertea G."/>
            <person name="Qi P."/>
            <person name="Bennetzen J.L."/>
            <person name="Dai X."/>
            <person name="Dawson M.W."/>
            <person name="Muller H.G."/>
            <person name="Kugler K."/>
            <person name="Rivarola-Duarte L."/>
            <person name="Spannagl M."/>
            <person name="Mayer K.F.X."/>
            <person name="Lu F.H."/>
            <person name="Bevan M.W."/>
            <person name="Leroy P."/>
            <person name="Li P."/>
            <person name="You F.M."/>
            <person name="Sun Q."/>
            <person name="Liu Z."/>
            <person name="Lyons E."/>
            <person name="Wicker T."/>
            <person name="Salzberg S.L."/>
            <person name="Devos K.M."/>
            <person name="Dvorak J."/>
        </authorList>
    </citation>
    <scope>NUCLEOTIDE SEQUENCE [LARGE SCALE GENOMIC DNA]</scope>
    <source>
        <strain evidence="1">cv. AL8/78</strain>
    </source>
</reference>
<protein>
    <submittedName>
        <fullName evidence="1">Uncharacterized protein</fullName>
    </submittedName>
</protein>
<keyword evidence="2" id="KW-1185">Reference proteome</keyword>
<reference evidence="2" key="2">
    <citation type="journal article" date="2017" name="Nat. Plants">
        <title>The Aegilops tauschii genome reveals multiple impacts of transposons.</title>
        <authorList>
            <person name="Zhao G."/>
            <person name="Zou C."/>
            <person name="Li K."/>
            <person name="Wang K."/>
            <person name="Li T."/>
            <person name="Gao L."/>
            <person name="Zhang X."/>
            <person name="Wang H."/>
            <person name="Yang Z."/>
            <person name="Liu X."/>
            <person name="Jiang W."/>
            <person name="Mao L."/>
            <person name="Kong X."/>
            <person name="Jiao Y."/>
            <person name="Jia J."/>
        </authorList>
    </citation>
    <scope>NUCLEOTIDE SEQUENCE [LARGE SCALE GENOMIC DNA]</scope>
    <source>
        <strain evidence="2">cv. AL8/78</strain>
    </source>
</reference>
<evidence type="ECO:0000313" key="2">
    <source>
        <dbReference type="Proteomes" id="UP000015105"/>
    </source>
</evidence>
<name>A0A453KHM2_AEGTS</name>